<dbReference type="OrthoDB" id="2692139at2"/>
<accession>A0A235FFL4</accession>
<keyword evidence="1" id="KW-0749">Sporulation</keyword>
<dbReference type="Pfam" id="PF08175">
    <property type="entry name" value="SspO"/>
    <property type="match status" value="1"/>
</dbReference>
<name>A0A235FFL4_9BACL</name>
<proteinExistence type="predicted"/>
<dbReference type="Proteomes" id="UP000215059">
    <property type="component" value="Unassembled WGS sequence"/>
</dbReference>
<evidence type="ECO:0000256" key="2">
    <source>
        <dbReference type="SAM" id="MobiDB-lite"/>
    </source>
</evidence>
<dbReference type="AlphaFoldDB" id="A0A235FFL4"/>
<reference evidence="3 4" key="1">
    <citation type="submission" date="2017-07" db="EMBL/GenBank/DDBJ databases">
        <title>Fictibacillus sp. nov. GDSW-R2A3 Genome sequencing and assembly.</title>
        <authorList>
            <person name="Mayilraj S."/>
        </authorList>
    </citation>
    <scope>NUCLEOTIDE SEQUENCE [LARGE SCALE GENOMIC DNA]</scope>
    <source>
        <strain evidence="3 4">GDSW-R2A3</strain>
    </source>
</reference>
<dbReference type="InterPro" id="IPR012613">
    <property type="entry name" value="SASP_SspO"/>
</dbReference>
<organism evidence="3 4">
    <name type="scientific">Fictibacillus aquaticus</name>
    <dbReference type="NCBI Taxonomy" id="2021314"/>
    <lineage>
        <taxon>Bacteria</taxon>
        <taxon>Bacillati</taxon>
        <taxon>Bacillota</taxon>
        <taxon>Bacilli</taxon>
        <taxon>Bacillales</taxon>
        <taxon>Fictibacillaceae</taxon>
        <taxon>Fictibacillus</taxon>
    </lineage>
</organism>
<keyword evidence="4" id="KW-1185">Reference proteome</keyword>
<feature type="region of interest" description="Disordered" evidence="2">
    <location>
        <begin position="1"/>
        <end position="56"/>
    </location>
</feature>
<dbReference type="RefSeq" id="WP_094251756.1">
    <property type="nucleotide sequence ID" value="NZ_JBHLXL010000001.1"/>
</dbReference>
<dbReference type="GO" id="GO:0030436">
    <property type="term" value="P:asexual sporulation"/>
    <property type="evidence" value="ECO:0007669"/>
    <property type="project" value="UniProtKB-UniRule"/>
</dbReference>
<dbReference type="GO" id="GO:0042601">
    <property type="term" value="C:endospore-forming forespore"/>
    <property type="evidence" value="ECO:0007669"/>
    <property type="project" value="InterPro"/>
</dbReference>
<protein>
    <submittedName>
        <fullName evidence="3">Small acid-soluble spore protein O</fullName>
    </submittedName>
</protein>
<gene>
    <name evidence="3" type="primary">sspO</name>
    <name evidence="3" type="ORF">CGZ90_02225</name>
</gene>
<evidence type="ECO:0000313" key="3">
    <source>
        <dbReference type="EMBL" id="OYD59793.1"/>
    </source>
</evidence>
<feature type="compositionally biased region" description="Polar residues" evidence="2">
    <location>
        <begin position="14"/>
        <end position="24"/>
    </location>
</feature>
<comment type="caution">
    <text evidence="3">The sequence shown here is derived from an EMBL/GenBank/DDBJ whole genome shotgun (WGS) entry which is preliminary data.</text>
</comment>
<dbReference type="GO" id="GO:0030435">
    <property type="term" value="P:sporulation resulting in formation of a cellular spore"/>
    <property type="evidence" value="ECO:0007669"/>
    <property type="project" value="UniProtKB-KW"/>
</dbReference>
<dbReference type="EMBL" id="NOII01000001">
    <property type="protein sequence ID" value="OYD59793.1"/>
    <property type="molecule type" value="Genomic_DNA"/>
</dbReference>
<dbReference type="NCBIfam" id="TIGR02864">
    <property type="entry name" value="spore_sspO"/>
    <property type="match status" value="1"/>
</dbReference>
<evidence type="ECO:0000256" key="1">
    <source>
        <dbReference type="ARBA" id="ARBA00022969"/>
    </source>
</evidence>
<evidence type="ECO:0000313" key="4">
    <source>
        <dbReference type="Proteomes" id="UP000215059"/>
    </source>
</evidence>
<sequence length="56" mass="6283">MANRKARHIIPGSNAASAQGQNAGYETEFGNEALQQNNEPLSQEERQNNKKTKKRQ</sequence>